<dbReference type="InterPro" id="IPR038765">
    <property type="entry name" value="Papain-like_cys_pep_sf"/>
</dbReference>
<dbReference type="GO" id="GO:0004843">
    <property type="term" value="F:cysteine-type deubiquitinase activity"/>
    <property type="evidence" value="ECO:0007669"/>
    <property type="project" value="InterPro"/>
</dbReference>
<dbReference type="InterPro" id="IPR001394">
    <property type="entry name" value="Peptidase_C19_UCH"/>
</dbReference>
<accession>A0A6C0IXB0</accession>
<dbReference type="PROSITE" id="PS00973">
    <property type="entry name" value="USP_2"/>
    <property type="match status" value="1"/>
</dbReference>
<dbReference type="AlphaFoldDB" id="A0A6C0IXB0"/>
<sequence>MEKYYKKGLCGITNLGNTCFMNSIIQCINANRDLSEFFVNYTIDINNLETKLVKEWMILSKSLYSKNAVVTPESFHQTIQMLSIKKNNDTFSGYNQNDSQEFLQFFLENLHTGLSKEVNMNVNGTALNELDKMAIKALNNWKLYFKNDYSKIIDIYYGQFYSKISCLDDKEFKTESYDPFSNISLEIPDKEDVNIFDCFDNFCKEESIEFKTKDDDEKNYIKKLNIWRFPEHLIIFFKRFNNNGQKINKIIDFPIENLNLNKYCVGYDQNDSIYDLYAISNHEGNILGGHYWAYTKNADKNWYKFNDKYVTLANISDLINENVYCLFYKKKK</sequence>
<name>A0A6C0IXB0_9ZZZZ</name>
<dbReference type="InterPro" id="IPR018200">
    <property type="entry name" value="USP_CS"/>
</dbReference>
<dbReference type="InterPro" id="IPR028889">
    <property type="entry name" value="USP"/>
</dbReference>
<dbReference type="EMBL" id="MN740273">
    <property type="protein sequence ID" value="QHT97180.1"/>
    <property type="molecule type" value="Genomic_DNA"/>
</dbReference>
<dbReference type="CDD" id="cd02674">
    <property type="entry name" value="Peptidase_C19R"/>
    <property type="match status" value="1"/>
</dbReference>
<dbReference type="Pfam" id="PF00443">
    <property type="entry name" value="UCH"/>
    <property type="match status" value="1"/>
</dbReference>
<evidence type="ECO:0000313" key="2">
    <source>
        <dbReference type="EMBL" id="QHT97180.1"/>
    </source>
</evidence>
<feature type="domain" description="USP" evidence="1">
    <location>
        <begin position="10"/>
        <end position="331"/>
    </location>
</feature>
<dbReference type="SUPFAM" id="SSF54001">
    <property type="entry name" value="Cysteine proteinases"/>
    <property type="match status" value="1"/>
</dbReference>
<dbReference type="Gene3D" id="3.90.70.10">
    <property type="entry name" value="Cysteine proteinases"/>
    <property type="match status" value="1"/>
</dbReference>
<dbReference type="GO" id="GO:0016579">
    <property type="term" value="P:protein deubiquitination"/>
    <property type="evidence" value="ECO:0007669"/>
    <property type="project" value="InterPro"/>
</dbReference>
<organism evidence="2">
    <name type="scientific">viral metagenome</name>
    <dbReference type="NCBI Taxonomy" id="1070528"/>
    <lineage>
        <taxon>unclassified sequences</taxon>
        <taxon>metagenomes</taxon>
        <taxon>organismal metagenomes</taxon>
    </lineage>
</organism>
<reference evidence="2" key="1">
    <citation type="journal article" date="2020" name="Nature">
        <title>Giant virus diversity and host interactions through global metagenomics.</title>
        <authorList>
            <person name="Schulz F."/>
            <person name="Roux S."/>
            <person name="Paez-Espino D."/>
            <person name="Jungbluth S."/>
            <person name="Walsh D.A."/>
            <person name="Denef V.J."/>
            <person name="McMahon K.D."/>
            <person name="Konstantinidis K.T."/>
            <person name="Eloe-Fadrosh E.A."/>
            <person name="Kyrpides N.C."/>
            <person name="Woyke T."/>
        </authorList>
    </citation>
    <scope>NUCLEOTIDE SEQUENCE</scope>
    <source>
        <strain evidence="2">GVMAG-M-3300025138-11</strain>
    </source>
</reference>
<dbReference type="PROSITE" id="PS50235">
    <property type="entry name" value="USP_3"/>
    <property type="match status" value="1"/>
</dbReference>
<dbReference type="PANTHER" id="PTHR21646">
    <property type="entry name" value="UBIQUITIN CARBOXYL-TERMINAL HYDROLASE"/>
    <property type="match status" value="1"/>
</dbReference>
<protein>
    <recommendedName>
        <fullName evidence="1">USP domain-containing protein</fullName>
    </recommendedName>
</protein>
<dbReference type="InterPro" id="IPR050185">
    <property type="entry name" value="Ub_carboxyl-term_hydrolase"/>
</dbReference>
<dbReference type="PROSITE" id="PS00972">
    <property type="entry name" value="USP_1"/>
    <property type="match status" value="1"/>
</dbReference>
<proteinExistence type="predicted"/>
<evidence type="ECO:0000259" key="1">
    <source>
        <dbReference type="PROSITE" id="PS50235"/>
    </source>
</evidence>